<organism evidence="3 4">
    <name type="scientific">Lacicoccus qingdaonensis</name>
    <dbReference type="NCBI Taxonomy" id="576118"/>
    <lineage>
        <taxon>Bacteria</taxon>
        <taxon>Bacillati</taxon>
        <taxon>Bacillota</taxon>
        <taxon>Bacilli</taxon>
        <taxon>Bacillales</taxon>
        <taxon>Salinicoccaceae</taxon>
        <taxon>Lacicoccus</taxon>
    </lineage>
</organism>
<dbReference type="InterPro" id="IPR050807">
    <property type="entry name" value="TransReg_Diox_bact_type"/>
</dbReference>
<reference evidence="4" key="1">
    <citation type="submission" date="2016-10" db="EMBL/GenBank/DDBJ databases">
        <authorList>
            <person name="Varghese N."/>
            <person name="Submissions S."/>
        </authorList>
    </citation>
    <scope>NUCLEOTIDE SEQUENCE [LARGE SCALE GENOMIC DNA]</scope>
    <source>
        <strain evidence="4">CGMCC 1.8895</strain>
    </source>
</reference>
<dbReference type="InterPro" id="IPR010982">
    <property type="entry name" value="Lambda_DNA-bd_dom_sf"/>
</dbReference>
<dbReference type="PROSITE" id="PS50943">
    <property type="entry name" value="HTH_CROC1"/>
    <property type="match status" value="1"/>
</dbReference>
<protein>
    <submittedName>
        <fullName evidence="3">Transcriptional regulator, contains XRE-family HTH domain</fullName>
    </submittedName>
</protein>
<dbReference type="STRING" id="576118.SAMN05216216_103108"/>
<accession>A0A1G9BU71</accession>
<dbReference type="Pfam" id="PF12844">
    <property type="entry name" value="HTH_19"/>
    <property type="match status" value="1"/>
</dbReference>
<dbReference type="SMART" id="SM00530">
    <property type="entry name" value="HTH_XRE"/>
    <property type="match status" value="1"/>
</dbReference>
<dbReference type="RefSeq" id="WP_092984530.1">
    <property type="nucleotide sequence ID" value="NZ_FNFY01000003.1"/>
</dbReference>
<keyword evidence="1" id="KW-0238">DNA-binding</keyword>
<keyword evidence="4" id="KW-1185">Reference proteome</keyword>
<dbReference type="OrthoDB" id="290878at2"/>
<dbReference type="GO" id="GO:0003677">
    <property type="term" value="F:DNA binding"/>
    <property type="evidence" value="ECO:0007669"/>
    <property type="project" value="UniProtKB-KW"/>
</dbReference>
<gene>
    <name evidence="3" type="ORF">SAMN05216216_103108</name>
</gene>
<evidence type="ECO:0000259" key="2">
    <source>
        <dbReference type="PROSITE" id="PS50943"/>
    </source>
</evidence>
<evidence type="ECO:0000313" key="4">
    <source>
        <dbReference type="Proteomes" id="UP000199008"/>
    </source>
</evidence>
<dbReference type="Proteomes" id="UP000199008">
    <property type="component" value="Unassembled WGS sequence"/>
</dbReference>
<dbReference type="SUPFAM" id="SSF47413">
    <property type="entry name" value="lambda repressor-like DNA-binding domains"/>
    <property type="match status" value="1"/>
</dbReference>
<dbReference type="GO" id="GO:0003700">
    <property type="term" value="F:DNA-binding transcription factor activity"/>
    <property type="evidence" value="ECO:0007669"/>
    <property type="project" value="TreeGrafter"/>
</dbReference>
<dbReference type="PANTHER" id="PTHR46797">
    <property type="entry name" value="HTH-TYPE TRANSCRIPTIONAL REGULATOR"/>
    <property type="match status" value="1"/>
</dbReference>
<dbReference type="InterPro" id="IPR001387">
    <property type="entry name" value="Cro/C1-type_HTH"/>
</dbReference>
<dbReference type="CDD" id="cd00093">
    <property type="entry name" value="HTH_XRE"/>
    <property type="match status" value="1"/>
</dbReference>
<name>A0A1G9BU71_9BACL</name>
<sequence length="414" mass="48781">MALGKRIRKIRKEQNMTLVDLAGDEITKGMLSLIENEKSRPSMETLEYIANRLNVSIGYLTRDGDEDWSRKMVENEVFYDTYAFPEEFVEKNILPKMEKISSSKIGMDLYHIVRVYYRYTGQHGLADQITEKIGKFYEQTGLKNLALKDQLNDVLSMLYSRDYKEGYEKLLSVEDDIRQFKEYDSGLELDYLHWRSVFAIEFDKDDFIEYGTALIDLSFKRENFKYYYAQILMLGLYYGMTGNMDKYEKYSEDLRSYLKFNPYSNNNLGYSSDDKPIQLWFILVENQKTHLNDLKNIKAKFISSEEQNQFYQKNYANILKMMDLEIDYHSGNFEAVLKNYDAALYHRPVAQFPFDRILIATRAAIYPMALLRTGRTEEAKAEFELLEASISDLKNSVFTKELFNIKSIIFNEDN</sequence>
<dbReference type="PANTHER" id="PTHR46797:SF1">
    <property type="entry name" value="METHYLPHOSPHONATE SYNTHASE"/>
    <property type="match status" value="1"/>
</dbReference>
<dbReference type="InterPro" id="IPR011990">
    <property type="entry name" value="TPR-like_helical_dom_sf"/>
</dbReference>
<dbReference type="Gene3D" id="1.25.40.10">
    <property type="entry name" value="Tetratricopeptide repeat domain"/>
    <property type="match status" value="1"/>
</dbReference>
<dbReference type="AlphaFoldDB" id="A0A1G9BU71"/>
<feature type="domain" description="HTH cro/C1-type" evidence="2">
    <location>
        <begin position="7"/>
        <end position="60"/>
    </location>
</feature>
<evidence type="ECO:0000256" key="1">
    <source>
        <dbReference type="ARBA" id="ARBA00023125"/>
    </source>
</evidence>
<dbReference type="GO" id="GO:0005829">
    <property type="term" value="C:cytosol"/>
    <property type="evidence" value="ECO:0007669"/>
    <property type="project" value="TreeGrafter"/>
</dbReference>
<evidence type="ECO:0000313" key="3">
    <source>
        <dbReference type="EMBL" id="SDK43002.1"/>
    </source>
</evidence>
<dbReference type="EMBL" id="FNFY01000003">
    <property type="protein sequence ID" value="SDK43002.1"/>
    <property type="molecule type" value="Genomic_DNA"/>
</dbReference>
<proteinExistence type="predicted"/>